<dbReference type="CDD" id="cd05171">
    <property type="entry name" value="PIKKc_ATM"/>
    <property type="match status" value="1"/>
</dbReference>
<dbReference type="InterPro" id="IPR000403">
    <property type="entry name" value="PI3/4_kinase_cat_dom"/>
</dbReference>
<feature type="region of interest" description="Disordered" evidence="9">
    <location>
        <begin position="237"/>
        <end position="278"/>
    </location>
</feature>
<feature type="compositionally biased region" description="Low complexity" evidence="9">
    <location>
        <begin position="240"/>
        <end position="259"/>
    </location>
</feature>
<evidence type="ECO:0000256" key="9">
    <source>
        <dbReference type="SAM" id="MobiDB-lite"/>
    </source>
</evidence>
<gene>
    <name evidence="12" type="ORF">AM588_10011089</name>
</gene>
<dbReference type="InterPro" id="IPR036940">
    <property type="entry name" value="PI3/4_kinase_cat_sf"/>
</dbReference>
<dbReference type="Pfam" id="PF02260">
    <property type="entry name" value="FATC"/>
    <property type="match status" value="1"/>
</dbReference>
<keyword evidence="7" id="KW-0067">ATP-binding</keyword>
<sequence length="331" mass="37591">MNQFLSEEKATRNRKLRLRTYRVVPLSPIAGVLEWVENTLPWGSYLVNRTSKRLSAHERYHPHEWKHTECRQYLKNAPDKLTAFMEIQKNFTPVFHHFFLEKFPDAAVWYRRRLAYVQSAAVTSIVGYILGIGDRHSQNILIHEETGELVHIDFGVVFDQGMALYTPETVPFRLTRDMVDGMGVSGVDGVFSRCCEVTLQLLRKKSASVVTILEVFVHDPLYRWTLSPLKALRIQGGEQGSKSMRSRNSSRNSSFNGTGSTDGQLEEEMHSEPGSTDAAARALIRVKQKLEGYEDPNGSALSIEGQVKQLMSVAQDPHNLCKLFPGWAPWL</sequence>
<dbReference type="InterPro" id="IPR044107">
    <property type="entry name" value="PIKKc_ATM"/>
</dbReference>
<reference evidence="12 13" key="1">
    <citation type="submission" date="2015-11" db="EMBL/GenBank/DDBJ databases">
        <title>Genomes and virulence difference between two physiological races of Phytophthora nicotianae.</title>
        <authorList>
            <person name="Liu H."/>
            <person name="Ma X."/>
            <person name="Yu H."/>
            <person name="Fang D."/>
            <person name="Li Y."/>
            <person name="Wang X."/>
            <person name="Wang W."/>
            <person name="Dong Y."/>
            <person name="Xiao B."/>
        </authorList>
    </citation>
    <scope>NUCLEOTIDE SEQUENCE [LARGE SCALE GENOMIC DNA]</scope>
    <source>
        <strain evidence="13">race 1</strain>
    </source>
</reference>
<dbReference type="Pfam" id="PF00454">
    <property type="entry name" value="PI3_PI4_kinase"/>
    <property type="match status" value="1"/>
</dbReference>
<dbReference type="GO" id="GO:0005524">
    <property type="term" value="F:ATP binding"/>
    <property type="evidence" value="ECO:0007669"/>
    <property type="project" value="UniProtKB-KW"/>
</dbReference>
<comment type="subcellular location">
    <subcellularLocation>
        <location evidence="1">Nucleus</location>
    </subcellularLocation>
</comment>
<feature type="domain" description="FATC" evidence="11">
    <location>
        <begin position="299"/>
        <end position="331"/>
    </location>
</feature>
<dbReference type="Proteomes" id="UP000054636">
    <property type="component" value="Unassembled WGS sequence"/>
</dbReference>
<dbReference type="PROSITE" id="PS50290">
    <property type="entry name" value="PI3_4_KINASE_3"/>
    <property type="match status" value="1"/>
</dbReference>
<evidence type="ECO:0000313" key="13">
    <source>
        <dbReference type="Proteomes" id="UP000054636"/>
    </source>
</evidence>
<dbReference type="InterPro" id="IPR003152">
    <property type="entry name" value="FATC_dom"/>
</dbReference>
<protein>
    <recommendedName>
        <fullName evidence="2">non-specific serine/threonine protein kinase</fullName>
        <ecNumber evidence="2">2.7.11.1</ecNumber>
    </recommendedName>
</protein>
<dbReference type="GO" id="GO:0005634">
    <property type="term" value="C:nucleus"/>
    <property type="evidence" value="ECO:0007669"/>
    <property type="project" value="UniProtKB-SubCell"/>
</dbReference>
<evidence type="ECO:0000256" key="4">
    <source>
        <dbReference type="ARBA" id="ARBA00022741"/>
    </source>
</evidence>
<organism evidence="12 13">
    <name type="scientific">Phytophthora nicotianae</name>
    <name type="common">Potato buckeye rot agent</name>
    <name type="synonym">Phytophthora parasitica</name>
    <dbReference type="NCBI Taxonomy" id="4792"/>
    <lineage>
        <taxon>Eukaryota</taxon>
        <taxon>Sar</taxon>
        <taxon>Stramenopiles</taxon>
        <taxon>Oomycota</taxon>
        <taxon>Peronosporomycetes</taxon>
        <taxon>Peronosporales</taxon>
        <taxon>Peronosporaceae</taxon>
        <taxon>Phytophthora</taxon>
    </lineage>
</organism>
<keyword evidence="8" id="KW-0539">Nucleus</keyword>
<dbReference type="EC" id="2.7.11.1" evidence="2"/>
<dbReference type="Gene3D" id="3.30.1010.10">
    <property type="entry name" value="Phosphatidylinositol 3-kinase Catalytic Subunit, Chain A, domain 4"/>
    <property type="match status" value="1"/>
</dbReference>
<evidence type="ECO:0000256" key="2">
    <source>
        <dbReference type="ARBA" id="ARBA00012513"/>
    </source>
</evidence>
<evidence type="ECO:0000256" key="7">
    <source>
        <dbReference type="ARBA" id="ARBA00022840"/>
    </source>
</evidence>
<dbReference type="InterPro" id="IPR018936">
    <property type="entry name" value="PI3/4_kinase_CS"/>
</dbReference>
<dbReference type="GO" id="GO:0004674">
    <property type="term" value="F:protein serine/threonine kinase activity"/>
    <property type="evidence" value="ECO:0007669"/>
    <property type="project" value="UniProtKB-EC"/>
</dbReference>
<dbReference type="GO" id="GO:0006281">
    <property type="term" value="P:DNA repair"/>
    <property type="evidence" value="ECO:0007669"/>
    <property type="project" value="InterPro"/>
</dbReference>
<dbReference type="PROSITE" id="PS51190">
    <property type="entry name" value="FATC"/>
    <property type="match status" value="1"/>
</dbReference>
<evidence type="ECO:0000259" key="11">
    <source>
        <dbReference type="PROSITE" id="PS51190"/>
    </source>
</evidence>
<evidence type="ECO:0000256" key="1">
    <source>
        <dbReference type="ARBA" id="ARBA00004123"/>
    </source>
</evidence>
<evidence type="ECO:0000256" key="8">
    <source>
        <dbReference type="ARBA" id="ARBA00023242"/>
    </source>
</evidence>
<dbReference type="InterPro" id="IPR011009">
    <property type="entry name" value="Kinase-like_dom_sf"/>
</dbReference>
<feature type="domain" description="PI3K/PI4K catalytic" evidence="10">
    <location>
        <begin position="1"/>
        <end position="269"/>
    </location>
</feature>
<dbReference type="SMART" id="SM01343">
    <property type="entry name" value="FATC"/>
    <property type="match status" value="1"/>
</dbReference>
<comment type="caution">
    <text evidence="12">The sequence shown here is derived from an EMBL/GenBank/DDBJ whole genome shotgun (WGS) entry which is preliminary data.</text>
</comment>
<keyword evidence="5" id="KW-0227">DNA damage</keyword>
<keyword evidence="3" id="KW-0808">Transferase</keyword>
<dbReference type="PANTHER" id="PTHR37079:SF4">
    <property type="entry name" value="SERINE_THREONINE-PROTEIN KINASE ATM"/>
    <property type="match status" value="1"/>
</dbReference>
<dbReference type="SUPFAM" id="SSF56112">
    <property type="entry name" value="Protein kinase-like (PK-like)"/>
    <property type="match status" value="1"/>
</dbReference>
<dbReference type="PANTHER" id="PTHR37079">
    <property type="entry name" value="SERINE/THREONINE-PROTEIN KINASE ATM"/>
    <property type="match status" value="1"/>
</dbReference>
<dbReference type="EMBL" id="LNFP01000029">
    <property type="protein sequence ID" value="KUF99390.1"/>
    <property type="molecule type" value="Genomic_DNA"/>
</dbReference>
<dbReference type="PROSITE" id="PS00916">
    <property type="entry name" value="PI3_4_KINASE_2"/>
    <property type="match status" value="1"/>
</dbReference>
<evidence type="ECO:0000256" key="3">
    <source>
        <dbReference type="ARBA" id="ARBA00022679"/>
    </source>
</evidence>
<proteinExistence type="predicted"/>
<dbReference type="InterPro" id="IPR038980">
    <property type="entry name" value="ATM_plant"/>
</dbReference>
<dbReference type="Gene3D" id="1.10.1070.11">
    <property type="entry name" value="Phosphatidylinositol 3-/4-kinase, catalytic domain"/>
    <property type="match status" value="1"/>
</dbReference>
<dbReference type="SMART" id="SM00146">
    <property type="entry name" value="PI3Kc"/>
    <property type="match status" value="1"/>
</dbReference>
<name>A0A0W8DSH5_PHYNI</name>
<keyword evidence="6" id="KW-0418">Kinase</keyword>
<evidence type="ECO:0000256" key="6">
    <source>
        <dbReference type="ARBA" id="ARBA00022777"/>
    </source>
</evidence>
<dbReference type="AlphaFoldDB" id="A0A0W8DSH5"/>
<evidence type="ECO:0000313" key="12">
    <source>
        <dbReference type="EMBL" id="KUF99390.1"/>
    </source>
</evidence>
<accession>A0A0W8DSH5</accession>
<evidence type="ECO:0000256" key="5">
    <source>
        <dbReference type="ARBA" id="ARBA00022763"/>
    </source>
</evidence>
<keyword evidence="4" id="KW-0547">Nucleotide-binding</keyword>
<evidence type="ECO:0000259" key="10">
    <source>
        <dbReference type="PROSITE" id="PS50290"/>
    </source>
</evidence>